<dbReference type="Gene3D" id="3.20.20.70">
    <property type="entry name" value="Aldolase class I"/>
    <property type="match status" value="1"/>
</dbReference>
<dbReference type="PIRSF" id="PIRSF006429">
    <property type="entry name" value="GOGAT_lg_2"/>
    <property type="match status" value="1"/>
</dbReference>
<gene>
    <name evidence="4" type="ORF">CQW49_05395</name>
</gene>
<dbReference type="PIRSF" id="PIRSF500060">
    <property type="entry name" value="UCP500060"/>
    <property type="match status" value="1"/>
</dbReference>
<dbReference type="SUPFAM" id="SSF51395">
    <property type="entry name" value="FMN-linked oxidoreductases"/>
    <property type="match status" value="1"/>
</dbReference>
<dbReference type="PANTHER" id="PTHR43819:SF1">
    <property type="entry name" value="ARCHAEAL-TYPE GLUTAMATE SYNTHASE [NADPH]"/>
    <property type="match status" value="1"/>
</dbReference>
<evidence type="ECO:0000256" key="1">
    <source>
        <dbReference type="ARBA" id="ARBA00009716"/>
    </source>
</evidence>
<dbReference type="InterPro" id="IPR027283">
    <property type="entry name" value="YerD"/>
</dbReference>
<comment type="similarity">
    <text evidence="1 2">Belongs to the glutamate synthase family.</text>
</comment>
<reference evidence="5" key="1">
    <citation type="submission" date="2017-10" db="EMBL/GenBank/DDBJ databases">
        <title>Completed PacBio SMRT sequence of Methylosinus trichosporium OB3b reveals presence of a third large plasmid.</title>
        <authorList>
            <person name="Charles T.C."/>
            <person name="Lynch M.D.J."/>
            <person name="Heil J.R."/>
            <person name="Cheng J."/>
        </authorList>
    </citation>
    <scope>NUCLEOTIDE SEQUENCE [LARGE SCALE GENOMIC DNA]</scope>
    <source>
        <strain evidence="5">OB3b</strain>
    </source>
</reference>
<protein>
    <submittedName>
        <fullName evidence="4">FMN-binding glutamate synthase family protein</fullName>
    </submittedName>
</protein>
<dbReference type="STRING" id="595536.GCA_000178815_04079"/>
<evidence type="ECO:0000259" key="3">
    <source>
        <dbReference type="Pfam" id="PF01645"/>
    </source>
</evidence>
<sequence>MRLTRLLLLPFTPRLVVLTLCVIGFFGCAVAARGEWGSPWFAPMLAFGGSCALGLRDLLQTEHAILRGYPISGHLRFLLETIRPELRQYFFEDNKDGRPFSRDRRAIVYQRAKMNVDKRPFGTEVDVYAEGYEWLRHSIAARPVSHEPFRTRVGAACAQPYDMSFLNISAMSFGALGANAIRALALGARKGGFALDTGEGGFSPYHQEAGGDIVWQIASGYFGCRTREGLFDPDKFAAVASSEQIKMIEVKLSQGAKPGHGGVLPGAKVTEEIARIRGVPQGEDCVSPATHSAFSTPIELLQFLARLRALSGGKPVGFKLCVGQPSELFAICKAMVETKLAPDFIVVDGKEGGTGSAPMEFMDHIGMPMREGLALLHHALIGIGARDSVRIGVAGQIVTAFDMARALALGADWCNSARGFMFALGCIQSQSCHTGHCPTGVATQDASRGRALVVSDKAERVRNFHRATLVALGELAAAAGLDHPSEFGPEHFCRRLSMREIASFADLYPTPAPGAFLAGEIDPRLAGDWRRARPDSFRPTPNG</sequence>
<dbReference type="PROSITE" id="PS51257">
    <property type="entry name" value="PROKAR_LIPOPROTEIN"/>
    <property type="match status" value="1"/>
</dbReference>
<dbReference type="CDD" id="cd02808">
    <property type="entry name" value="GltS_FMN"/>
    <property type="match status" value="1"/>
</dbReference>
<dbReference type="Pfam" id="PF01645">
    <property type="entry name" value="Glu_synthase"/>
    <property type="match status" value="1"/>
</dbReference>
<dbReference type="KEGG" id="mtw:CQW49_05395"/>
<dbReference type="GO" id="GO:0006537">
    <property type="term" value="P:glutamate biosynthetic process"/>
    <property type="evidence" value="ECO:0007669"/>
    <property type="project" value="InterPro"/>
</dbReference>
<evidence type="ECO:0000256" key="2">
    <source>
        <dbReference type="PIRNR" id="PIRNR006429"/>
    </source>
</evidence>
<dbReference type="PANTHER" id="PTHR43819">
    <property type="entry name" value="ARCHAEAL-TYPE GLUTAMATE SYNTHASE [NADPH]"/>
    <property type="match status" value="1"/>
</dbReference>
<dbReference type="InterPro" id="IPR002932">
    <property type="entry name" value="Glu_synthdom"/>
</dbReference>
<dbReference type="InterPro" id="IPR024188">
    <property type="entry name" value="GltB"/>
</dbReference>
<dbReference type="EMBL" id="CP023737">
    <property type="protein sequence ID" value="ATQ67391.1"/>
    <property type="molecule type" value="Genomic_DNA"/>
</dbReference>
<keyword evidence="5" id="KW-1185">Reference proteome</keyword>
<evidence type="ECO:0000313" key="4">
    <source>
        <dbReference type="EMBL" id="ATQ67391.1"/>
    </source>
</evidence>
<accession>A0A2D2CXB3</accession>
<feature type="domain" description="Glutamate synthase" evidence="3">
    <location>
        <begin position="166"/>
        <end position="481"/>
    </location>
</feature>
<evidence type="ECO:0000313" key="5">
    <source>
        <dbReference type="Proteomes" id="UP000230709"/>
    </source>
</evidence>
<proteinExistence type="inferred from homology"/>
<dbReference type="Proteomes" id="UP000230709">
    <property type="component" value="Chromosome"/>
</dbReference>
<dbReference type="AlphaFoldDB" id="A0A2D2CXB3"/>
<dbReference type="GO" id="GO:0015930">
    <property type="term" value="F:glutamate synthase activity"/>
    <property type="evidence" value="ECO:0007669"/>
    <property type="project" value="InterPro"/>
</dbReference>
<dbReference type="InterPro" id="IPR013785">
    <property type="entry name" value="Aldolase_TIM"/>
</dbReference>
<name>A0A2D2CXB3_METT3</name>
<organism evidence="4 5">
    <name type="scientific">Methylosinus trichosporium (strain ATCC 35070 / NCIMB 11131 / UNIQEM 75 / OB3b)</name>
    <dbReference type="NCBI Taxonomy" id="595536"/>
    <lineage>
        <taxon>Bacteria</taxon>
        <taxon>Pseudomonadati</taxon>
        <taxon>Pseudomonadota</taxon>
        <taxon>Alphaproteobacteria</taxon>
        <taxon>Hyphomicrobiales</taxon>
        <taxon>Methylocystaceae</taxon>
        <taxon>Methylosinus</taxon>
    </lineage>
</organism>
<dbReference type="RefSeq" id="WP_003608819.1">
    <property type="nucleotide sequence ID" value="NZ_ADVE02000001.1"/>
</dbReference>